<evidence type="ECO:0000259" key="3">
    <source>
        <dbReference type="Pfam" id="PF00149"/>
    </source>
</evidence>
<protein>
    <submittedName>
        <fullName evidence="5">Bifunctional metallophosphatase/5'-nucleotidase</fullName>
    </submittedName>
</protein>
<proteinExistence type="inferred from homology"/>
<sequence length="543" mass="59767">MTIQEQPRRFTCDIVVTSDLHGAIRPVNYSTNKPVSTGLAMLASRIRALREQSPELLLIDNGDLIQGSPLAALAAASAASQGEFSHPCILALNELAYDAAVIGNHEFNYGQALLRKAVLSSRFPWLSANIVETATGEPAFGPPYLIKELPPGIKVALLGVTTHYIPNWEQPDHIEGLAFKDALETVQIWVERIREQENPDLLIVCYHGGLECDPVNGEPTERLTGENQAYAMARDVRGIDVLLTGHQHRLLAEEIDGVTVVQPGSGGTAAGHVSVELEQLPGGKWRIRQKQARLLFPEKQLPPDPMIMRLTDELEHSTQQWLDQPIGHTEADLSIASAYELRLAAHPFIDLVHQVQMEATGAEISCTALLSESSPGFKGEITVRDVLSNFIYPNTLTVLELKGQDIRDALEQTALYFQLSEDGAIRVNPAFTTPKPQHFNYDMWAGIEYVLDIGRTPGSRVVKLERGGIPLDMEATYAVVMNNYRAAGGGDYSMYVGKPVRLELATEMAELVQDYIRRNPKLSASPVSSWKVTARGEQAAHQF</sequence>
<dbReference type="InterPro" id="IPR006179">
    <property type="entry name" value="5_nucleotidase/apyrase"/>
</dbReference>
<comment type="similarity">
    <text evidence="2">Belongs to the 5'-nucleotidase family.</text>
</comment>
<dbReference type="InterPro" id="IPR004843">
    <property type="entry name" value="Calcineurin-like_PHP"/>
</dbReference>
<keyword evidence="1" id="KW-0732">Signal</keyword>
<dbReference type="PANTHER" id="PTHR11575">
    <property type="entry name" value="5'-NUCLEOTIDASE-RELATED"/>
    <property type="match status" value="1"/>
</dbReference>
<dbReference type="SUPFAM" id="SSF55816">
    <property type="entry name" value="5'-nucleotidase (syn. UDP-sugar hydrolase), C-terminal domain"/>
    <property type="match status" value="1"/>
</dbReference>
<evidence type="ECO:0000313" key="5">
    <source>
        <dbReference type="EMBL" id="PAD74970.1"/>
    </source>
</evidence>
<organism evidence="5 6">
    <name type="scientific">Paenibacillus campinasensis</name>
    <dbReference type="NCBI Taxonomy" id="66347"/>
    <lineage>
        <taxon>Bacteria</taxon>
        <taxon>Bacillati</taxon>
        <taxon>Bacillota</taxon>
        <taxon>Bacilli</taxon>
        <taxon>Bacillales</taxon>
        <taxon>Paenibacillaceae</taxon>
        <taxon>Paenibacillus</taxon>
    </lineage>
</organism>
<dbReference type="PANTHER" id="PTHR11575:SF6">
    <property type="entry name" value="2',3'-CYCLIC-NUCLEOTIDE 2'-PHOSPHODIESTERASE_3'-NUCLEOTIDASE"/>
    <property type="match status" value="1"/>
</dbReference>
<dbReference type="OrthoDB" id="9775118at2"/>
<evidence type="ECO:0000256" key="2">
    <source>
        <dbReference type="RuleBase" id="RU362119"/>
    </source>
</evidence>
<evidence type="ECO:0000256" key="1">
    <source>
        <dbReference type="ARBA" id="ARBA00022729"/>
    </source>
</evidence>
<comment type="caution">
    <text evidence="5">The sequence shown here is derived from an EMBL/GenBank/DDBJ whole genome shotgun (WGS) entry which is preliminary data.</text>
</comment>
<feature type="domain" description="5'-Nucleotidase C-terminal" evidence="4">
    <location>
        <begin position="326"/>
        <end position="495"/>
    </location>
</feature>
<dbReference type="AlphaFoldDB" id="A0A268EPC3"/>
<dbReference type="Pfam" id="PF00149">
    <property type="entry name" value="Metallophos"/>
    <property type="match status" value="1"/>
</dbReference>
<dbReference type="PROSITE" id="PS00786">
    <property type="entry name" value="5_NUCLEOTIDASE_2"/>
    <property type="match status" value="1"/>
</dbReference>
<dbReference type="GO" id="GO:0000166">
    <property type="term" value="F:nucleotide binding"/>
    <property type="evidence" value="ECO:0007669"/>
    <property type="project" value="UniProtKB-KW"/>
</dbReference>
<dbReference type="InterPro" id="IPR008334">
    <property type="entry name" value="5'-Nucleotdase_C"/>
</dbReference>
<dbReference type="GO" id="GO:0016788">
    <property type="term" value="F:hydrolase activity, acting on ester bonds"/>
    <property type="evidence" value="ECO:0007669"/>
    <property type="project" value="InterPro"/>
</dbReference>
<evidence type="ECO:0000259" key="4">
    <source>
        <dbReference type="Pfam" id="PF02872"/>
    </source>
</evidence>
<evidence type="ECO:0000313" key="6">
    <source>
        <dbReference type="Proteomes" id="UP000215596"/>
    </source>
</evidence>
<dbReference type="PRINTS" id="PR01607">
    <property type="entry name" value="APYRASEFAMLY"/>
</dbReference>
<name>A0A268EPC3_9BACL</name>
<accession>A0A268EPC3</accession>
<dbReference type="Gene3D" id="3.60.21.10">
    <property type="match status" value="1"/>
</dbReference>
<dbReference type="Proteomes" id="UP000215596">
    <property type="component" value="Unassembled WGS sequence"/>
</dbReference>
<dbReference type="EMBL" id="NPBY01000049">
    <property type="protein sequence ID" value="PAD74970.1"/>
    <property type="molecule type" value="Genomic_DNA"/>
</dbReference>
<dbReference type="RefSeq" id="WP_095266391.1">
    <property type="nucleotide sequence ID" value="NZ_NPBY01000049.1"/>
</dbReference>
<dbReference type="Gene3D" id="3.90.780.10">
    <property type="entry name" value="5'-Nucleotidase, C-terminal domain"/>
    <property type="match status" value="1"/>
</dbReference>
<reference evidence="5 6" key="1">
    <citation type="submission" date="2017-07" db="EMBL/GenBank/DDBJ databases">
        <title>Isolation and whole genome analysis of endospore-forming bacteria from heroin.</title>
        <authorList>
            <person name="Kalinowski J."/>
            <person name="Ahrens B."/>
            <person name="Al-Dilaimi A."/>
            <person name="Winkler A."/>
            <person name="Wibberg D."/>
            <person name="Schleenbecker U."/>
            <person name="Ruckert C."/>
            <person name="Wolfel R."/>
            <person name="Grass G."/>
        </authorList>
    </citation>
    <scope>NUCLEOTIDE SEQUENCE [LARGE SCALE GENOMIC DNA]</scope>
    <source>
        <strain evidence="5 6">7537-G1</strain>
    </source>
</reference>
<dbReference type="InterPro" id="IPR036907">
    <property type="entry name" value="5'-Nucleotdase_C_sf"/>
</dbReference>
<keyword evidence="2" id="KW-0378">Hydrolase</keyword>
<dbReference type="SUPFAM" id="SSF56300">
    <property type="entry name" value="Metallo-dependent phosphatases"/>
    <property type="match status" value="1"/>
</dbReference>
<dbReference type="GO" id="GO:0009166">
    <property type="term" value="P:nucleotide catabolic process"/>
    <property type="evidence" value="ECO:0007669"/>
    <property type="project" value="InterPro"/>
</dbReference>
<dbReference type="InterPro" id="IPR006146">
    <property type="entry name" value="5'-Nucleotdase_CS"/>
</dbReference>
<keyword evidence="2" id="KW-0547">Nucleotide-binding</keyword>
<dbReference type="GO" id="GO:0046872">
    <property type="term" value="F:metal ion binding"/>
    <property type="evidence" value="ECO:0007669"/>
    <property type="project" value="InterPro"/>
</dbReference>
<dbReference type="Pfam" id="PF02872">
    <property type="entry name" value="5_nucleotid_C"/>
    <property type="match status" value="1"/>
</dbReference>
<dbReference type="GO" id="GO:0030288">
    <property type="term" value="C:outer membrane-bounded periplasmic space"/>
    <property type="evidence" value="ECO:0007669"/>
    <property type="project" value="TreeGrafter"/>
</dbReference>
<gene>
    <name evidence="5" type="ORF">CHH67_16965</name>
</gene>
<dbReference type="InterPro" id="IPR029052">
    <property type="entry name" value="Metallo-depent_PP-like"/>
</dbReference>
<feature type="domain" description="Calcineurin-like phosphoesterase" evidence="3">
    <location>
        <begin position="14"/>
        <end position="249"/>
    </location>
</feature>